<protein>
    <recommendedName>
        <fullName evidence="3">Chromo domain-containing protein</fullName>
    </recommendedName>
</protein>
<dbReference type="Pfam" id="PF18758">
    <property type="entry name" value="KDZ"/>
    <property type="match status" value="1"/>
</dbReference>
<evidence type="ECO:0000256" key="1">
    <source>
        <dbReference type="SAM" id="MobiDB-lite"/>
    </source>
</evidence>
<feature type="compositionally biased region" description="Acidic residues" evidence="1">
    <location>
        <begin position="83"/>
        <end position="96"/>
    </location>
</feature>
<feature type="transmembrane region" description="Helical" evidence="2">
    <location>
        <begin position="247"/>
        <end position="267"/>
    </location>
</feature>
<dbReference type="OrthoDB" id="2501483at2759"/>
<dbReference type="Pfam" id="PF00385">
    <property type="entry name" value="Chromo"/>
    <property type="match status" value="1"/>
</dbReference>
<proteinExistence type="predicted"/>
<accession>A0A1Y1IST7</accession>
<dbReference type="InterPro" id="IPR016197">
    <property type="entry name" value="Chromo-like_dom_sf"/>
</dbReference>
<keyword evidence="2" id="KW-0812">Transmembrane</keyword>
<evidence type="ECO:0000313" key="4">
    <source>
        <dbReference type="EMBL" id="GAQ93132.1"/>
    </source>
</evidence>
<feature type="domain" description="Chromo" evidence="3">
    <location>
        <begin position="106"/>
        <end position="167"/>
    </location>
</feature>
<keyword evidence="2" id="KW-1133">Transmembrane helix</keyword>
<keyword evidence="2" id="KW-0472">Membrane</keyword>
<dbReference type="Gene3D" id="2.40.50.40">
    <property type="match status" value="1"/>
</dbReference>
<dbReference type="InterPro" id="IPR000953">
    <property type="entry name" value="Chromo/chromo_shadow_dom"/>
</dbReference>
<reference evidence="4 5" key="1">
    <citation type="journal article" date="2014" name="Nat. Commun.">
        <title>Klebsormidium flaccidum genome reveals primary factors for plant terrestrial adaptation.</title>
        <authorList>
            <person name="Hori K."/>
            <person name="Maruyama F."/>
            <person name="Fujisawa T."/>
            <person name="Togashi T."/>
            <person name="Yamamoto N."/>
            <person name="Seo M."/>
            <person name="Sato S."/>
            <person name="Yamada T."/>
            <person name="Mori H."/>
            <person name="Tajima N."/>
            <person name="Moriyama T."/>
            <person name="Ikeuchi M."/>
            <person name="Watanabe M."/>
            <person name="Wada H."/>
            <person name="Kobayashi K."/>
            <person name="Saito M."/>
            <person name="Masuda T."/>
            <person name="Sasaki-Sekimoto Y."/>
            <person name="Mashiguchi K."/>
            <person name="Awai K."/>
            <person name="Shimojima M."/>
            <person name="Masuda S."/>
            <person name="Iwai M."/>
            <person name="Nobusawa T."/>
            <person name="Narise T."/>
            <person name="Kondo S."/>
            <person name="Saito H."/>
            <person name="Sato R."/>
            <person name="Murakawa M."/>
            <person name="Ihara Y."/>
            <person name="Oshima-Yamada Y."/>
            <person name="Ohtaka K."/>
            <person name="Satoh M."/>
            <person name="Sonobe K."/>
            <person name="Ishii M."/>
            <person name="Ohtani R."/>
            <person name="Kanamori-Sato M."/>
            <person name="Honoki R."/>
            <person name="Miyazaki D."/>
            <person name="Mochizuki H."/>
            <person name="Umetsu J."/>
            <person name="Higashi K."/>
            <person name="Shibata D."/>
            <person name="Kamiya Y."/>
            <person name="Sato N."/>
            <person name="Nakamura Y."/>
            <person name="Tabata S."/>
            <person name="Ida S."/>
            <person name="Kurokawa K."/>
            <person name="Ohta H."/>
        </authorList>
    </citation>
    <scope>NUCLEOTIDE SEQUENCE [LARGE SCALE GENOMIC DNA]</scope>
    <source>
        <strain evidence="4 5">NIES-2285</strain>
    </source>
</reference>
<name>A0A1Y1IST7_KLENI</name>
<dbReference type="SMART" id="SM00298">
    <property type="entry name" value="CHROMO"/>
    <property type="match status" value="1"/>
</dbReference>
<organism evidence="4 5">
    <name type="scientific">Klebsormidium nitens</name>
    <name type="common">Green alga</name>
    <name type="synonym">Ulothrix nitens</name>
    <dbReference type="NCBI Taxonomy" id="105231"/>
    <lineage>
        <taxon>Eukaryota</taxon>
        <taxon>Viridiplantae</taxon>
        <taxon>Streptophyta</taxon>
        <taxon>Klebsormidiophyceae</taxon>
        <taxon>Klebsormidiales</taxon>
        <taxon>Klebsormidiaceae</taxon>
        <taxon>Klebsormidium</taxon>
    </lineage>
</organism>
<feature type="region of interest" description="Disordered" evidence="1">
    <location>
        <begin position="75"/>
        <end position="98"/>
    </location>
</feature>
<dbReference type="STRING" id="105231.A0A1Y1IST7"/>
<dbReference type="InterPro" id="IPR040521">
    <property type="entry name" value="KDZ"/>
</dbReference>
<feature type="transmembrane region" description="Helical" evidence="2">
    <location>
        <begin position="220"/>
        <end position="241"/>
    </location>
</feature>
<dbReference type="PROSITE" id="PS50013">
    <property type="entry name" value="CHROMO_2"/>
    <property type="match status" value="1"/>
</dbReference>
<dbReference type="InterPro" id="IPR023780">
    <property type="entry name" value="Chromo_domain"/>
</dbReference>
<dbReference type="AlphaFoldDB" id="A0A1Y1IST7"/>
<evidence type="ECO:0000259" key="3">
    <source>
        <dbReference type="PROSITE" id="PS50013"/>
    </source>
</evidence>
<sequence>MKCRRSLCANKWRPVTIPCPGLFGDPVMHVGCQETPAPRSRFCNECRNHCAGGGPSEAPNSTRGPLPPLRVTRATSSSLVVEGDADASTEGAESDSEYAPLQKGEFLVNALLDVRVNPELQKREFRIRWGGKWNHSKHDTWEPESNIRPSLVEDFFSERQALHPKKPGVASVNLDDLQAIEGSLAYTDGDKVSRASGSAQSCNTLKDEHQSAPGARERSAGVFAICWTCGIAFGLTELYGSEGNSQVYAFLIIMWSILGNVPSLFGYDDGCHLARYILNKVRFIKEKMTTIQWRFANECRVFVDKFHFPNHVGDWCQDMMDPYKLSALDGVDTQVCEKLFSWMRNYKHVVRNMNKSRFTFFLLRMLQLKNEKREAKLLRKGLLHVKTGGT</sequence>
<evidence type="ECO:0000313" key="5">
    <source>
        <dbReference type="Proteomes" id="UP000054558"/>
    </source>
</evidence>
<gene>
    <name evidence="4" type="ORF">KFL_013170020</name>
</gene>
<dbReference type="EMBL" id="DF238266">
    <property type="protein sequence ID" value="GAQ93132.1"/>
    <property type="molecule type" value="Genomic_DNA"/>
</dbReference>
<dbReference type="Proteomes" id="UP000054558">
    <property type="component" value="Unassembled WGS sequence"/>
</dbReference>
<keyword evidence="5" id="KW-1185">Reference proteome</keyword>
<dbReference type="SUPFAM" id="SSF54160">
    <property type="entry name" value="Chromo domain-like"/>
    <property type="match status" value="1"/>
</dbReference>
<evidence type="ECO:0000256" key="2">
    <source>
        <dbReference type="SAM" id="Phobius"/>
    </source>
</evidence>